<sequence>MSRNFAYFVSTLLLCMAAIQPSARAADDVQCTIIVDAESGDTVHRDGVCDRRYSPASTFKVPLAVMGYDAGILDDQDTPSWDYKAEYDAPERDRKTVDPTIWERDSVLWFSREITRRLGSEKFAAYVAGFDYGNADVSGDRGKKNGLTRSWVDSSLKITPVEQVEFLRRLLDRKLPVSAKAHDMTVAILPAFESGGWVVKGKTGTTRVRAEGEGRALGWFVGWAERDGRRVVFARLAVNGRKEGPKGPATRAAFLADFPALVK</sequence>
<keyword evidence="4" id="KW-1185">Reference proteome</keyword>
<dbReference type="Pfam" id="PF00905">
    <property type="entry name" value="Transpeptidase"/>
    <property type="match status" value="1"/>
</dbReference>
<protein>
    <submittedName>
        <fullName evidence="3">Beta-lactamase class D</fullName>
    </submittedName>
</protein>
<proteinExistence type="predicted"/>
<dbReference type="InterPro" id="IPR012338">
    <property type="entry name" value="Beta-lactam/transpept-like"/>
</dbReference>
<organism evidence="3 4">
    <name type="scientific">Mesorhizobium australicum</name>
    <dbReference type="NCBI Taxonomy" id="536018"/>
    <lineage>
        <taxon>Bacteria</taxon>
        <taxon>Pseudomonadati</taxon>
        <taxon>Pseudomonadota</taxon>
        <taxon>Alphaproteobacteria</taxon>
        <taxon>Hyphomicrobiales</taxon>
        <taxon>Phyllobacteriaceae</taxon>
        <taxon>Mesorhizobium</taxon>
    </lineage>
</organism>
<accession>A0A1X7P3Q3</accession>
<reference evidence="3 4" key="1">
    <citation type="submission" date="2017-04" db="EMBL/GenBank/DDBJ databases">
        <authorList>
            <person name="Afonso C.L."/>
            <person name="Miller P.J."/>
            <person name="Scott M.A."/>
            <person name="Spackman E."/>
            <person name="Goraichik I."/>
            <person name="Dimitrov K.M."/>
            <person name="Suarez D.L."/>
            <person name="Swayne D.E."/>
        </authorList>
    </citation>
    <scope>NUCLEOTIDE SEQUENCE [LARGE SCALE GENOMIC DNA]</scope>
    <source>
        <strain evidence="3 4">B5P</strain>
    </source>
</reference>
<dbReference type="NCBIfam" id="NF000270">
    <property type="entry name" value="bla_class_D_alt"/>
    <property type="match status" value="1"/>
</dbReference>
<dbReference type="Proteomes" id="UP000193083">
    <property type="component" value="Unassembled WGS sequence"/>
</dbReference>
<name>A0A1X7P3Q3_9HYPH</name>
<keyword evidence="1" id="KW-0732">Signal</keyword>
<evidence type="ECO:0000313" key="4">
    <source>
        <dbReference type="Proteomes" id="UP000193083"/>
    </source>
</evidence>
<dbReference type="SUPFAM" id="SSF56601">
    <property type="entry name" value="beta-lactamase/transpeptidase-like"/>
    <property type="match status" value="1"/>
</dbReference>
<evidence type="ECO:0000256" key="1">
    <source>
        <dbReference type="SAM" id="SignalP"/>
    </source>
</evidence>
<evidence type="ECO:0000259" key="2">
    <source>
        <dbReference type="Pfam" id="PF00905"/>
    </source>
</evidence>
<dbReference type="GO" id="GO:0008658">
    <property type="term" value="F:penicillin binding"/>
    <property type="evidence" value="ECO:0007669"/>
    <property type="project" value="InterPro"/>
</dbReference>
<gene>
    <name evidence="3" type="ORF">SAMN02982922_3178</name>
</gene>
<dbReference type="InterPro" id="IPR001460">
    <property type="entry name" value="PCN-bd_Tpept"/>
</dbReference>
<evidence type="ECO:0000313" key="3">
    <source>
        <dbReference type="EMBL" id="SMH45255.1"/>
    </source>
</evidence>
<dbReference type="Gene3D" id="3.40.710.10">
    <property type="entry name" value="DD-peptidase/beta-lactamase superfamily"/>
    <property type="match status" value="1"/>
</dbReference>
<dbReference type="AlphaFoldDB" id="A0A1X7P3Q3"/>
<feature type="domain" description="Penicillin-binding protein transpeptidase" evidence="2">
    <location>
        <begin position="43"/>
        <end position="241"/>
    </location>
</feature>
<feature type="chain" id="PRO_5011987670" evidence="1">
    <location>
        <begin position="26"/>
        <end position="263"/>
    </location>
</feature>
<dbReference type="OrthoDB" id="9762883at2"/>
<feature type="signal peptide" evidence="1">
    <location>
        <begin position="1"/>
        <end position="25"/>
    </location>
</feature>
<dbReference type="EMBL" id="FXBL01000004">
    <property type="protein sequence ID" value="SMH45255.1"/>
    <property type="molecule type" value="Genomic_DNA"/>
</dbReference>